<organism evidence="3 4">
    <name type="scientific">Acetoanaerobium pronyense</name>
    <dbReference type="NCBI Taxonomy" id="1482736"/>
    <lineage>
        <taxon>Bacteria</taxon>
        <taxon>Bacillati</taxon>
        <taxon>Bacillota</taxon>
        <taxon>Clostridia</taxon>
        <taxon>Peptostreptococcales</taxon>
        <taxon>Filifactoraceae</taxon>
        <taxon>Acetoanaerobium</taxon>
    </lineage>
</organism>
<reference evidence="3 4" key="1">
    <citation type="submission" date="2021-03" db="EMBL/GenBank/DDBJ databases">
        <title>Genomic Encyclopedia of Type Strains, Phase IV (KMG-IV): sequencing the most valuable type-strain genomes for metagenomic binning, comparative biology and taxonomic classification.</title>
        <authorList>
            <person name="Goeker M."/>
        </authorList>
    </citation>
    <scope>NUCLEOTIDE SEQUENCE [LARGE SCALE GENOMIC DNA]</scope>
    <source>
        <strain evidence="3 4">DSM 27512</strain>
    </source>
</reference>
<keyword evidence="4" id="KW-1185">Reference proteome</keyword>
<evidence type="ECO:0000313" key="3">
    <source>
        <dbReference type="EMBL" id="MBP2028613.1"/>
    </source>
</evidence>
<gene>
    <name evidence="3" type="ORF">J2Z35_002443</name>
</gene>
<protein>
    <submittedName>
        <fullName evidence="3">Deoxycytidylate deaminase</fullName>
    </submittedName>
</protein>
<dbReference type="InterPro" id="IPR015517">
    <property type="entry name" value="dCMP_deaminase-rel"/>
</dbReference>
<dbReference type="InterPro" id="IPR002125">
    <property type="entry name" value="CMP_dCMP_dom"/>
</dbReference>
<dbReference type="InterPro" id="IPR027417">
    <property type="entry name" value="P-loop_NTPase"/>
</dbReference>
<dbReference type="Proteomes" id="UP001314903">
    <property type="component" value="Unassembled WGS sequence"/>
</dbReference>
<evidence type="ECO:0000313" key="4">
    <source>
        <dbReference type="Proteomes" id="UP001314903"/>
    </source>
</evidence>
<evidence type="ECO:0000259" key="2">
    <source>
        <dbReference type="Pfam" id="PF00383"/>
    </source>
</evidence>
<dbReference type="Gene3D" id="3.40.140.10">
    <property type="entry name" value="Cytidine Deaminase, domain 2"/>
    <property type="match status" value="1"/>
</dbReference>
<feature type="domain" description="CMP/dCMP-type deaminase" evidence="2">
    <location>
        <begin position="456"/>
        <end position="514"/>
    </location>
</feature>
<dbReference type="SUPFAM" id="SSF53927">
    <property type="entry name" value="Cytidine deaminase-like"/>
    <property type="match status" value="1"/>
</dbReference>
<proteinExistence type="predicted"/>
<name>A0ABS4KLG3_9FIRM</name>
<dbReference type="Pfam" id="PF00383">
    <property type="entry name" value="dCMP_cyt_deam_1"/>
    <property type="match status" value="1"/>
</dbReference>
<accession>A0ABS4KLG3</accession>
<dbReference type="PANTHER" id="PTHR11086:SF18">
    <property type="entry name" value="DEOXYCYTIDYLATE DEAMINASE"/>
    <property type="match status" value="1"/>
</dbReference>
<dbReference type="PANTHER" id="PTHR11086">
    <property type="entry name" value="DEOXYCYTIDYLATE DEAMINASE-RELATED"/>
    <property type="match status" value="1"/>
</dbReference>
<sequence length="567" mass="66060">MSKESIKSAIEKLFSERKEFIIIGLTGRTGSGCTTVANLFSQSFKELSPPPPKESDDINNEERKYKIVYDYASENWKSFIKIEGRDIITSFLLEHNFDKFTEHLKNKLHINDDFNEIKETYNEMHIKRIKIMNILNENESNLGKEEVYNFYFKEVKEFTKKIAKYFSVNKTINDQDVNLFTFLFQQFGTNIRSSGNPFLETFDSEKTLLMAQRFNTLIKILRKRNLESKKGVLVVIDAIRNPFEATFFKDRYSSFYLFSVNTEDDVRIKRLFENKFSKNEIENLDKQEYPKKQSQEEFFKNQNIQKCIELSDVYLYNNSKFQNFNNIKKDIIRYVSLIMHPGIITPTSIERCMQIAYNSKVNSGCISRQVGAVITDEFYSIKAVGWNSSPEGQVPCNLRNIENLKKKIDENAFSHFEMTDSEFNKHIKDNYKSTDLKTLKGNTYTYCFKDIYNSIKNKENQVHTRALHAEENAFLQISKYGGIGVKGGFLFTTASPCELCSKKAYQLGIKKIYYIDPYPGISTTHILDCGKSKPEMNLFVGAIGRAYTQFFTQILPIKDELKMRTLE</sequence>
<dbReference type="EMBL" id="JAGGLI010000034">
    <property type="protein sequence ID" value="MBP2028613.1"/>
    <property type="molecule type" value="Genomic_DNA"/>
</dbReference>
<dbReference type="NCBIfam" id="NF041025">
    <property type="entry name" value="antiphage_deaminase"/>
    <property type="match status" value="1"/>
</dbReference>
<evidence type="ECO:0000256" key="1">
    <source>
        <dbReference type="ARBA" id="ARBA00022801"/>
    </source>
</evidence>
<comment type="caution">
    <text evidence="3">The sequence shown here is derived from an EMBL/GenBank/DDBJ whole genome shotgun (WGS) entry which is preliminary data.</text>
</comment>
<dbReference type="Gene3D" id="3.40.50.300">
    <property type="entry name" value="P-loop containing nucleotide triphosphate hydrolases"/>
    <property type="match status" value="1"/>
</dbReference>
<keyword evidence="1" id="KW-0378">Hydrolase</keyword>
<dbReference type="RefSeq" id="WP_209661663.1">
    <property type="nucleotide sequence ID" value="NZ_JAGGLI010000034.1"/>
</dbReference>
<dbReference type="SUPFAM" id="SSF52540">
    <property type="entry name" value="P-loop containing nucleoside triphosphate hydrolases"/>
    <property type="match status" value="1"/>
</dbReference>
<dbReference type="InterPro" id="IPR016193">
    <property type="entry name" value="Cytidine_deaminase-like"/>
</dbReference>